<dbReference type="EMBL" id="LGRX02011002">
    <property type="protein sequence ID" value="KAK3269385.1"/>
    <property type="molecule type" value="Genomic_DNA"/>
</dbReference>
<keyword evidence="2" id="KW-1185">Reference proteome</keyword>
<dbReference type="AlphaFoldDB" id="A0AAE0G1D9"/>
<organism evidence="1 2">
    <name type="scientific">Cymbomonas tetramitiformis</name>
    <dbReference type="NCBI Taxonomy" id="36881"/>
    <lineage>
        <taxon>Eukaryota</taxon>
        <taxon>Viridiplantae</taxon>
        <taxon>Chlorophyta</taxon>
        <taxon>Pyramimonadophyceae</taxon>
        <taxon>Pyramimonadales</taxon>
        <taxon>Pyramimonadaceae</taxon>
        <taxon>Cymbomonas</taxon>
    </lineage>
</organism>
<evidence type="ECO:0000313" key="1">
    <source>
        <dbReference type="EMBL" id="KAK3269385.1"/>
    </source>
</evidence>
<name>A0AAE0G1D9_9CHLO</name>
<dbReference type="InterPro" id="IPR011989">
    <property type="entry name" value="ARM-like"/>
</dbReference>
<dbReference type="Gene3D" id="1.25.10.10">
    <property type="entry name" value="Leucine-rich Repeat Variant"/>
    <property type="match status" value="1"/>
</dbReference>
<protein>
    <recommendedName>
        <fullName evidence="3">HEAT repeat domain-containing protein</fullName>
    </recommendedName>
</protein>
<comment type="caution">
    <text evidence="1">The sequence shown here is derived from an EMBL/GenBank/DDBJ whole genome shotgun (WGS) entry which is preliminary data.</text>
</comment>
<evidence type="ECO:0008006" key="3">
    <source>
        <dbReference type="Google" id="ProtNLM"/>
    </source>
</evidence>
<proteinExistence type="predicted"/>
<dbReference type="Proteomes" id="UP001190700">
    <property type="component" value="Unassembled WGS sequence"/>
</dbReference>
<reference evidence="1 2" key="1">
    <citation type="journal article" date="2015" name="Genome Biol. Evol.">
        <title>Comparative Genomics of a Bacterivorous Green Alga Reveals Evolutionary Causalities and Consequences of Phago-Mixotrophic Mode of Nutrition.</title>
        <authorList>
            <person name="Burns J.A."/>
            <person name="Paasch A."/>
            <person name="Narechania A."/>
            <person name="Kim E."/>
        </authorList>
    </citation>
    <scope>NUCLEOTIDE SEQUENCE [LARGE SCALE GENOMIC DNA]</scope>
    <source>
        <strain evidence="1 2">PLY_AMNH</strain>
    </source>
</reference>
<gene>
    <name evidence="1" type="ORF">CYMTET_22172</name>
</gene>
<evidence type="ECO:0000313" key="2">
    <source>
        <dbReference type="Proteomes" id="UP001190700"/>
    </source>
</evidence>
<dbReference type="SUPFAM" id="SSF48371">
    <property type="entry name" value="ARM repeat"/>
    <property type="match status" value="1"/>
</dbReference>
<accession>A0AAE0G1D9</accession>
<dbReference type="InterPro" id="IPR016024">
    <property type="entry name" value="ARM-type_fold"/>
</dbReference>
<sequence length="277" mass="30739">MAARPFRRALYTSVVRETFPIWNNGKCDWVDDIVYPLTDADPETDPIIIATALLQEVDGEYDERHAGAALLMGCELAAFARGTSMLRELERTGSADKPADWKVASLTRNASVILERVKDETATAKALIPYDNANAIVKRYLMDKNADVRTLAVKALGKISTRDGLIGGRYSIEDTVVKSLKDDHLEGVEAGKVIDAIAERFKFDVDENVRRGALAALRNLGKLSEHVDAIVECMHCDMSPRMRWVAYRALEKLGHGLVKEPAYNSMTEFLKGEKPLS</sequence>